<dbReference type="GO" id="GO:0006979">
    <property type="term" value="P:response to oxidative stress"/>
    <property type="evidence" value="ECO:0007669"/>
    <property type="project" value="UniProtKB-UniRule"/>
</dbReference>
<dbReference type="RefSeq" id="XP_016476546.1">
    <property type="nucleotide sequence ID" value="XM_016621060.1"/>
</dbReference>
<accession>A0A1S4AIS4</accession>
<keyword evidence="18" id="KW-1185">Reference proteome</keyword>
<dbReference type="PANTHER" id="PTHR31517">
    <property type="match status" value="1"/>
</dbReference>
<dbReference type="CDD" id="cd00693">
    <property type="entry name" value="secretory_peroxidase"/>
    <property type="match status" value="1"/>
</dbReference>
<dbReference type="Gene3D" id="1.10.420.10">
    <property type="entry name" value="Peroxidase, domain 2"/>
    <property type="match status" value="1"/>
</dbReference>
<dbReference type="PRINTS" id="PR00458">
    <property type="entry name" value="PEROXIDASE"/>
</dbReference>
<keyword evidence="10 17" id="KW-0560">Oxidoreductase</keyword>
<dbReference type="EC" id="1.11.1.7" evidence="3 17"/>
<dbReference type="GeneID" id="107798103"/>
<keyword evidence="9 15" id="KW-0106">Calcium</keyword>
<evidence type="ECO:0000256" key="5">
    <source>
        <dbReference type="ARBA" id="ARBA00022559"/>
    </source>
</evidence>
<dbReference type="Gene3D" id="1.10.520.10">
    <property type="match status" value="1"/>
</dbReference>
<dbReference type="RefSeq" id="XP_016476546.2">
    <property type="nucleotide sequence ID" value="XM_016621060.2"/>
</dbReference>
<dbReference type="SMR" id="A0A1S4AIS4"/>
<dbReference type="GO" id="GO:0042744">
    <property type="term" value="P:hydrogen peroxide catabolic process"/>
    <property type="evidence" value="ECO:0007669"/>
    <property type="project" value="UniProtKB-KW"/>
</dbReference>
<dbReference type="PANTHER" id="PTHR31517:SF59">
    <property type="entry name" value="PEROXIDASE"/>
    <property type="match status" value="1"/>
</dbReference>
<keyword evidence="14 17" id="KW-0376">Hydrogen peroxide</keyword>
<dbReference type="Pfam" id="PF00141">
    <property type="entry name" value="peroxidase"/>
    <property type="match status" value="1"/>
</dbReference>
<sequence>MEKYLGFLVILLPLMILALSLNAGYVNAATFLPPEDKPLVRHYYKKLNTCANVEPFVRHQVKLFWDKDKTVTAKLLKLLYADCMLNGCDASNLLVGPNTERNSSKNAGMGGGAYELIDKIKTVLEIRCPRAVSCTDILSLATRDAVHFAGGPSYPVFLGRRDGFESNEAWINYPSPSMSWEEGLAYFESKNLDVQDFVTLLGAHSMGQAHCRFFYDRLYNFKGTGKPDPTMKRSTLVTLRSQCPKNSKIDSAVYFSPGYGSNYTFSNTFYGKVVAHESVLRVDQQLSYGADTSELVNEFANSLEQFRRAFTLSINRMGGLKVLTGKNGEIRRDCKFTNKNNPNL</sequence>
<evidence type="ECO:0000256" key="17">
    <source>
        <dbReference type="RuleBase" id="RU362060"/>
    </source>
</evidence>
<evidence type="ECO:0000256" key="16">
    <source>
        <dbReference type="PIRSR" id="PIRSR600823-5"/>
    </source>
</evidence>
<dbReference type="InterPro" id="IPR002016">
    <property type="entry name" value="Haem_peroxidase"/>
</dbReference>
<comment type="cofactor">
    <cofactor evidence="15 17">
        <name>heme b</name>
        <dbReference type="ChEBI" id="CHEBI:60344"/>
    </cofactor>
    <text evidence="15 17">Binds 1 heme b (iron(II)-protoporphyrin IX) group per subunit.</text>
</comment>
<dbReference type="GO" id="GO:0004601">
    <property type="term" value="F:peroxidase activity"/>
    <property type="evidence" value="ECO:0000318"/>
    <property type="project" value="GO_Central"/>
</dbReference>
<reference evidence="19" key="2">
    <citation type="submission" date="2025-08" db="UniProtKB">
        <authorList>
            <consortium name="RefSeq"/>
        </authorList>
    </citation>
    <scope>IDENTIFICATION</scope>
    <source>
        <tissue evidence="19">Leaf</tissue>
    </source>
</reference>
<dbReference type="OMA" id="CTMEVAV"/>
<comment type="function">
    <text evidence="2">Removal of H(2)O(2), oxidation of toxic reductants, biosynthesis and degradation of lignin, suberization, auxin catabolism, response to environmental stresses such as wounding, pathogen attack and oxidative stress. These functions might be dependent on each isozyme/isoform in each plant tissue.</text>
</comment>
<evidence type="ECO:0000256" key="2">
    <source>
        <dbReference type="ARBA" id="ARBA00002322"/>
    </source>
</evidence>
<comment type="catalytic activity">
    <reaction evidence="1 17">
        <text>2 a phenolic donor + H2O2 = 2 a phenolic radical donor + 2 H2O</text>
        <dbReference type="Rhea" id="RHEA:56136"/>
        <dbReference type="ChEBI" id="CHEBI:15377"/>
        <dbReference type="ChEBI" id="CHEBI:16240"/>
        <dbReference type="ChEBI" id="CHEBI:139520"/>
        <dbReference type="ChEBI" id="CHEBI:139521"/>
        <dbReference type="EC" id="1.11.1.7"/>
    </reaction>
</comment>
<evidence type="ECO:0000256" key="7">
    <source>
        <dbReference type="ARBA" id="ARBA00022723"/>
    </source>
</evidence>
<evidence type="ECO:0000256" key="1">
    <source>
        <dbReference type="ARBA" id="ARBA00000189"/>
    </source>
</evidence>
<name>A0A1S4AIS4_TOBAC</name>
<evidence type="ECO:0000256" key="11">
    <source>
        <dbReference type="ARBA" id="ARBA00023004"/>
    </source>
</evidence>
<dbReference type="GO" id="GO:0020037">
    <property type="term" value="F:heme binding"/>
    <property type="evidence" value="ECO:0007669"/>
    <property type="project" value="UniProtKB-UniRule"/>
</dbReference>
<dbReference type="STRING" id="4097.A0A1S4AIS4"/>
<dbReference type="InterPro" id="IPR010255">
    <property type="entry name" value="Haem_peroxidase_sf"/>
</dbReference>
<dbReference type="PaxDb" id="4097-A0A1S4AIS4"/>
<dbReference type="GO" id="GO:0140825">
    <property type="term" value="F:lactoperoxidase activity"/>
    <property type="evidence" value="ECO:0007669"/>
    <property type="project" value="UniProtKB-EC"/>
</dbReference>
<keyword evidence="13" id="KW-0325">Glycoprotein</keyword>
<dbReference type="Proteomes" id="UP000790787">
    <property type="component" value="Chromosome 15"/>
</dbReference>
<dbReference type="GO" id="GO:0009505">
    <property type="term" value="C:plant-type cell wall"/>
    <property type="evidence" value="ECO:0000318"/>
    <property type="project" value="GO_Central"/>
</dbReference>
<evidence type="ECO:0000256" key="15">
    <source>
        <dbReference type="PIRSR" id="PIRSR600823-3"/>
    </source>
</evidence>
<organism evidence="18 19">
    <name type="scientific">Nicotiana tabacum</name>
    <name type="common">Common tobacco</name>
    <dbReference type="NCBI Taxonomy" id="4097"/>
    <lineage>
        <taxon>Eukaryota</taxon>
        <taxon>Viridiplantae</taxon>
        <taxon>Streptophyta</taxon>
        <taxon>Embryophyta</taxon>
        <taxon>Tracheophyta</taxon>
        <taxon>Spermatophyta</taxon>
        <taxon>Magnoliopsida</taxon>
        <taxon>eudicotyledons</taxon>
        <taxon>Gunneridae</taxon>
        <taxon>Pentapetalae</taxon>
        <taxon>asterids</taxon>
        <taxon>lamiids</taxon>
        <taxon>Solanales</taxon>
        <taxon>Solanaceae</taxon>
        <taxon>Nicotianoideae</taxon>
        <taxon>Nicotianeae</taxon>
        <taxon>Nicotiana</taxon>
    </lineage>
</organism>
<keyword evidence="12 16" id="KW-1015">Disulfide bond</keyword>
<comment type="similarity">
    <text evidence="17">Belongs to the peroxidase family. Classical plant (class III) peroxidase subfamily.</text>
</comment>
<evidence type="ECO:0000256" key="8">
    <source>
        <dbReference type="ARBA" id="ARBA00022729"/>
    </source>
</evidence>
<dbReference type="PRINTS" id="PR00461">
    <property type="entry name" value="PLPEROXIDASE"/>
</dbReference>
<evidence type="ECO:0000256" key="9">
    <source>
        <dbReference type="ARBA" id="ARBA00022837"/>
    </source>
</evidence>
<protein>
    <recommendedName>
        <fullName evidence="3 17">Peroxidase</fullName>
        <ecNumber evidence="3 17">1.11.1.7</ecNumber>
    </recommendedName>
</protein>
<dbReference type="SUPFAM" id="SSF48113">
    <property type="entry name" value="Heme-dependent peroxidases"/>
    <property type="match status" value="1"/>
</dbReference>
<reference evidence="18" key="1">
    <citation type="journal article" date="2014" name="Nat. Commun.">
        <title>The tobacco genome sequence and its comparison with those of tomato and potato.</title>
        <authorList>
            <person name="Sierro N."/>
            <person name="Battey J.N."/>
            <person name="Ouadi S."/>
            <person name="Bakaher N."/>
            <person name="Bovet L."/>
            <person name="Willig A."/>
            <person name="Goepfert S."/>
            <person name="Peitsch M.C."/>
            <person name="Ivanov N.V."/>
        </authorList>
    </citation>
    <scope>NUCLEOTIDE SEQUENCE [LARGE SCALE GENOMIC DNA]</scope>
</reference>
<dbReference type="GO" id="GO:0005576">
    <property type="term" value="C:extracellular region"/>
    <property type="evidence" value="ECO:0007669"/>
    <property type="project" value="UniProtKB-SubCell"/>
</dbReference>
<keyword evidence="8 17" id="KW-0732">Signal</keyword>
<dbReference type="FunFam" id="1.10.420.10:FF:000007">
    <property type="entry name" value="Peroxidase"/>
    <property type="match status" value="1"/>
</dbReference>
<dbReference type="InterPro" id="IPR000823">
    <property type="entry name" value="Peroxidase_pln"/>
</dbReference>
<evidence type="ECO:0000256" key="6">
    <source>
        <dbReference type="ARBA" id="ARBA00022617"/>
    </source>
</evidence>
<dbReference type="OrthoDB" id="2113341at2759"/>
<proteinExistence type="inferred from homology"/>
<keyword evidence="5 17" id="KW-0575">Peroxidase</keyword>
<evidence type="ECO:0000313" key="18">
    <source>
        <dbReference type="Proteomes" id="UP000790787"/>
    </source>
</evidence>
<evidence type="ECO:0000256" key="10">
    <source>
        <dbReference type="ARBA" id="ARBA00023002"/>
    </source>
</evidence>
<evidence type="ECO:0000313" key="19">
    <source>
        <dbReference type="RefSeq" id="XP_016476546.2"/>
    </source>
</evidence>
<evidence type="ECO:0000256" key="4">
    <source>
        <dbReference type="ARBA" id="ARBA00022525"/>
    </source>
</evidence>
<comment type="subcellular location">
    <subcellularLocation>
        <location evidence="17">Secreted</location>
    </subcellularLocation>
</comment>
<dbReference type="GO" id="GO:0006950">
    <property type="term" value="P:response to stress"/>
    <property type="evidence" value="ECO:0000318"/>
    <property type="project" value="GO_Central"/>
</dbReference>
<keyword evidence="6 17" id="KW-0349">Heme</keyword>
<evidence type="ECO:0000256" key="13">
    <source>
        <dbReference type="ARBA" id="ARBA00023180"/>
    </source>
</evidence>
<comment type="cofactor">
    <cofactor evidence="15 17">
        <name>Ca(2+)</name>
        <dbReference type="ChEBI" id="CHEBI:29108"/>
    </cofactor>
    <text evidence="15 17">Binds 2 calcium ions per subunit.</text>
</comment>
<dbReference type="PROSITE" id="PS50873">
    <property type="entry name" value="PEROXIDASE_4"/>
    <property type="match status" value="1"/>
</dbReference>
<evidence type="ECO:0000256" key="12">
    <source>
        <dbReference type="ARBA" id="ARBA00023157"/>
    </source>
</evidence>
<dbReference type="AlphaFoldDB" id="A0A1S4AIS4"/>
<dbReference type="InterPro" id="IPR033905">
    <property type="entry name" value="Secretory_peroxidase"/>
</dbReference>
<keyword evidence="4 17" id="KW-0964">Secreted</keyword>
<evidence type="ECO:0000256" key="3">
    <source>
        <dbReference type="ARBA" id="ARBA00012313"/>
    </source>
</evidence>
<dbReference type="GO" id="GO:0046872">
    <property type="term" value="F:metal ion binding"/>
    <property type="evidence" value="ECO:0007669"/>
    <property type="project" value="UniProtKB-UniRule"/>
</dbReference>
<dbReference type="KEGG" id="nta:107798103"/>
<evidence type="ECO:0000256" key="14">
    <source>
        <dbReference type="ARBA" id="ARBA00023324"/>
    </source>
</evidence>
<gene>
    <name evidence="19" type="primary">LOC107798103</name>
</gene>
<keyword evidence="11 15" id="KW-0408">Iron</keyword>
<keyword evidence="7 15" id="KW-0479">Metal-binding</keyword>